<dbReference type="SUPFAM" id="SSF48008">
    <property type="entry name" value="GntR ligand-binding domain-like"/>
    <property type="match status" value="1"/>
</dbReference>
<accession>A0ABV3TRA2</accession>
<evidence type="ECO:0000313" key="6">
    <source>
        <dbReference type="Proteomes" id="UP001557465"/>
    </source>
</evidence>
<gene>
    <name evidence="5" type="ORF">AB4874_19075</name>
</gene>
<evidence type="ECO:0000259" key="4">
    <source>
        <dbReference type="PROSITE" id="PS50949"/>
    </source>
</evidence>
<organism evidence="5 6">
    <name type="scientific">Thioclava arctica</name>
    <dbReference type="NCBI Taxonomy" id="3238301"/>
    <lineage>
        <taxon>Bacteria</taxon>
        <taxon>Pseudomonadati</taxon>
        <taxon>Pseudomonadota</taxon>
        <taxon>Alphaproteobacteria</taxon>
        <taxon>Rhodobacterales</taxon>
        <taxon>Paracoccaceae</taxon>
        <taxon>Thioclava</taxon>
    </lineage>
</organism>
<dbReference type="Gene3D" id="1.20.120.530">
    <property type="entry name" value="GntR ligand-binding domain-like"/>
    <property type="match status" value="1"/>
</dbReference>
<dbReference type="PANTHER" id="PTHR43537:SF5">
    <property type="entry name" value="UXU OPERON TRANSCRIPTIONAL REGULATOR"/>
    <property type="match status" value="1"/>
</dbReference>
<dbReference type="SMART" id="SM00895">
    <property type="entry name" value="FCD"/>
    <property type="match status" value="1"/>
</dbReference>
<dbReference type="SMART" id="SM00345">
    <property type="entry name" value="HTH_GNTR"/>
    <property type="match status" value="1"/>
</dbReference>
<keyword evidence="3" id="KW-0804">Transcription</keyword>
<keyword evidence="2" id="KW-0238">DNA-binding</keyword>
<sequence>MAKATEGSERVGAAEQAYLAIRKQIFSGHFSENERITEAEFAKSLQMSRTPIREAVKQLLLEGLLTRDAGPGLRVVDLGADEIEQIFQIRLRLESYAAQRAAGLATKAECDELQTLAKRMQAHVPPRDEADYRAITEANGAFHNLILIASRSPRLEAMLSLVVNLALVARTFHNYDETAIRRSAAHHIEIADAICAGDPDWARVAMQTHLHAAASNAREGFRFAGSCSGCS</sequence>
<feature type="domain" description="HTH gntR-type" evidence="4">
    <location>
        <begin position="11"/>
        <end position="78"/>
    </location>
</feature>
<evidence type="ECO:0000256" key="2">
    <source>
        <dbReference type="ARBA" id="ARBA00023125"/>
    </source>
</evidence>
<dbReference type="Pfam" id="PF00392">
    <property type="entry name" value="GntR"/>
    <property type="match status" value="1"/>
</dbReference>
<keyword evidence="1" id="KW-0805">Transcription regulation</keyword>
<comment type="caution">
    <text evidence="5">The sequence shown here is derived from an EMBL/GenBank/DDBJ whole genome shotgun (WGS) entry which is preliminary data.</text>
</comment>
<keyword evidence="6" id="KW-1185">Reference proteome</keyword>
<dbReference type="Gene3D" id="1.10.10.10">
    <property type="entry name" value="Winged helix-like DNA-binding domain superfamily/Winged helix DNA-binding domain"/>
    <property type="match status" value="1"/>
</dbReference>
<dbReference type="RefSeq" id="WP_368393190.1">
    <property type="nucleotide sequence ID" value="NZ_JBFRYC010000024.1"/>
</dbReference>
<reference evidence="5 6" key="1">
    <citation type="journal article" date="2011" name="Int. J. Syst. Evol. Microbiol.">
        <title>Zhongshania antarctica gen. nov., sp. nov. and Zhongshania guokunii sp. nov., gammaproteobacteria respectively isolated from coastal attached (fast) ice and surface seawater of the Antarctic.</title>
        <authorList>
            <person name="Li H.J."/>
            <person name="Zhang X.Y."/>
            <person name="Chen C.X."/>
            <person name="Zhang Y.J."/>
            <person name="Gao Z.M."/>
            <person name="Yu Y."/>
            <person name="Chen X.L."/>
            <person name="Chen B."/>
            <person name="Zhang Y.Z."/>
        </authorList>
    </citation>
    <scope>NUCLEOTIDE SEQUENCE [LARGE SCALE GENOMIC DNA]</scope>
    <source>
        <strain evidence="5 6">15-R06ZXC-3</strain>
    </source>
</reference>
<protein>
    <submittedName>
        <fullName evidence="5">GntR family transcriptional regulator</fullName>
    </submittedName>
</protein>
<dbReference type="InterPro" id="IPR036390">
    <property type="entry name" value="WH_DNA-bd_sf"/>
</dbReference>
<dbReference type="InterPro" id="IPR036388">
    <property type="entry name" value="WH-like_DNA-bd_sf"/>
</dbReference>
<dbReference type="SUPFAM" id="SSF46785">
    <property type="entry name" value="Winged helix' DNA-binding domain"/>
    <property type="match status" value="1"/>
</dbReference>
<evidence type="ECO:0000313" key="5">
    <source>
        <dbReference type="EMBL" id="MEX1663689.1"/>
    </source>
</evidence>
<dbReference type="InterPro" id="IPR008920">
    <property type="entry name" value="TF_FadR/GntR_C"/>
</dbReference>
<dbReference type="CDD" id="cd07377">
    <property type="entry name" value="WHTH_GntR"/>
    <property type="match status" value="1"/>
</dbReference>
<dbReference type="PROSITE" id="PS50949">
    <property type="entry name" value="HTH_GNTR"/>
    <property type="match status" value="1"/>
</dbReference>
<proteinExistence type="predicted"/>
<dbReference type="Proteomes" id="UP001557465">
    <property type="component" value="Unassembled WGS sequence"/>
</dbReference>
<dbReference type="Pfam" id="PF07729">
    <property type="entry name" value="FCD"/>
    <property type="match status" value="1"/>
</dbReference>
<dbReference type="InterPro" id="IPR000524">
    <property type="entry name" value="Tscrpt_reg_HTH_GntR"/>
</dbReference>
<evidence type="ECO:0000256" key="3">
    <source>
        <dbReference type="ARBA" id="ARBA00023163"/>
    </source>
</evidence>
<evidence type="ECO:0000256" key="1">
    <source>
        <dbReference type="ARBA" id="ARBA00023015"/>
    </source>
</evidence>
<name>A0ABV3TRA2_9RHOB</name>
<dbReference type="EMBL" id="JBFRYC010000024">
    <property type="protein sequence ID" value="MEX1663689.1"/>
    <property type="molecule type" value="Genomic_DNA"/>
</dbReference>
<dbReference type="InterPro" id="IPR011711">
    <property type="entry name" value="GntR_C"/>
</dbReference>
<dbReference type="PANTHER" id="PTHR43537">
    <property type="entry name" value="TRANSCRIPTIONAL REGULATOR, GNTR FAMILY"/>
    <property type="match status" value="1"/>
</dbReference>